<dbReference type="AlphaFoldDB" id="A0A5J4X8I8"/>
<gene>
    <name evidence="2" type="ORF">EZS28_000920</name>
</gene>
<feature type="region of interest" description="Disordered" evidence="1">
    <location>
        <begin position="290"/>
        <end position="331"/>
    </location>
</feature>
<dbReference type="EMBL" id="SNRW01000087">
    <property type="protein sequence ID" value="KAA6403548.1"/>
    <property type="molecule type" value="Genomic_DNA"/>
</dbReference>
<evidence type="ECO:0000313" key="3">
    <source>
        <dbReference type="Proteomes" id="UP000324800"/>
    </source>
</evidence>
<organism evidence="2 3">
    <name type="scientific">Streblomastix strix</name>
    <dbReference type="NCBI Taxonomy" id="222440"/>
    <lineage>
        <taxon>Eukaryota</taxon>
        <taxon>Metamonada</taxon>
        <taxon>Preaxostyla</taxon>
        <taxon>Oxymonadida</taxon>
        <taxon>Streblomastigidae</taxon>
        <taxon>Streblomastix</taxon>
    </lineage>
</organism>
<sequence>MVIEVLRSRLGCRRCEEGDIELLLSLLHFPKISTQYLVRIIRIIVPLLLCGKRQINFNWDIVNSEIQDDFEQGEYEDSNSENDKVNEDGKENILTKSQNGKDNINFNNELKQKGYKNEEQLDQLRLQSEDNVQTENTEKDHVRRALSILSSSDEAWRLAELQAKYNHMPAKYWVNDTFSALRNHLENDVLQIPPGLNKSILFRKLAEIVRKALQRIAEGGDTEKERAINLYQKKNIKENESQVKLDKQNDEDEEEEENVQVQTELIPLRTQSPNTADVTKILAATAASRQRAEAAAKKRAAQNLDDPYFPIRESNTQNSYERRSVPKINSK</sequence>
<name>A0A5J4X8I8_9EUKA</name>
<evidence type="ECO:0000256" key="1">
    <source>
        <dbReference type="SAM" id="MobiDB-lite"/>
    </source>
</evidence>
<reference evidence="2 3" key="1">
    <citation type="submission" date="2019-03" db="EMBL/GenBank/DDBJ databases">
        <title>Single cell metagenomics reveals metabolic interactions within the superorganism composed of flagellate Streblomastix strix and complex community of Bacteroidetes bacteria on its surface.</title>
        <authorList>
            <person name="Treitli S.C."/>
            <person name="Kolisko M."/>
            <person name="Husnik F."/>
            <person name="Keeling P."/>
            <person name="Hampl V."/>
        </authorList>
    </citation>
    <scope>NUCLEOTIDE SEQUENCE [LARGE SCALE GENOMIC DNA]</scope>
    <source>
        <strain evidence="2">ST1C</strain>
    </source>
</reference>
<proteinExistence type="predicted"/>
<accession>A0A5J4X8I8</accession>
<protein>
    <submittedName>
        <fullName evidence="2">Uncharacterized protein</fullName>
    </submittedName>
</protein>
<dbReference type="Proteomes" id="UP000324800">
    <property type="component" value="Unassembled WGS sequence"/>
</dbReference>
<evidence type="ECO:0000313" key="2">
    <source>
        <dbReference type="EMBL" id="KAA6403548.1"/>
    </source>
</evidence>
<comment type="caution">
    <text evidence="2">The sequence shown here is derived from an EMBL/GenBank/DDBJ whole genome shotgun (WGS) entry which is preliminary data.</text>
</comment>